<name>A0A4C1UN37_EUMVA</name>
<accession>A0A4C1UN37</accession>
<sequence length="242" mass="27274">MVSTATRAGAFRRRPGAISRKSTASPAPPHLIRHYMALLRHKRRSGPRRAGARGECTPKWVCVDVLQRRVFPQLSHSSRETHLKPYTLSRTGSERPKADLNCTMITQKVAKTLRKDESRFELSPVDTKDDEWPVLSHSNGVEIVEFLAPLGEYIIRSHSAYWPGGSSKPEKGRSERRARDQKSERARPAPPRAAASYRSVKVHVAAPAHLPAHCSLGRRRARALHWFLCQFLVPNTILTDIL</sequence>
<proteinExistence type="predicted"/>
<dbReference type="EMBL" id="BGZK01000200">
    <property type="protein sequence ID" value="GBP27853.1"/>
    <property type="molecule type" value="Genomic_DNA"/>
</dbReference>
<feature type="region of interest" description="Disordered" evidence="1">
    <location>
        <begin position="1"/>
        <end position="28"/>
    </location>
</feature>
<comment type="caution">
    <text evidence="2">The sequence shown here is derived from an EMBL/GenBank/DDBJ whole genome shotgun (WGS) entry which is preliminary data.</text>
</comment>
<dbReference type="AlphaFoldDB" id="A0A4C1UN37"/>
<keyword evidence="3" id="KW-1185">Reference proteome</keyword>
<dbReference type="Proteomes" id="UP000299102">
    <property type="component" value="Unassembled WGS sequence"/>
</dbReference>
<evidence type="ECO:0000313" key="3">
    <source>
        <dbReference type="Proteomes" id="UP000299102"/>
    </source>
</evidence>
<gene>
    <name evidence="2" type="ORF">EVAR_14041_1</name>
</gene>
<organism evidence="2 3">
    <name type="scientific">Eumeta variegata</name>
    <name type="common">Bagworm moth</name>
    <name type="synonym">Eumeta japonica</name>
    <dbReference type="NCBI Taxonomy" id="151549"/>
    <lineage>
        <taxon>Eukaryota</taxon>
        <taxon>Metazoa</taxon>
        <taxon>Ecdysozoa</taxon>
        <taxon>Arthropoda</taxon>
        <taxon>Hexapoda</taxon>
        <taxon>Insecta</taxon>
        <taxon>Pterygota</taxon>
        <taxon>Neoptera</taxon>
        <taxon>Endopterygota</taxon>
        <taxon>Lepidoptera</taxon>
        <taxon>Glossata</taxon>
        <taxon>Ditrysia</taxon>
        <taxon>Tineoidea</taxon>
        <taxon>Psychidae</taxon>
        <taxon>Oiketicinae</taxon>
        <taxon>Eumeta</taxon>
    </lineage>
</organism>
<feature type="region of interest" description="Disordered" evidence="1">
    <location>
        <begin position="164"/>
        <end position="196"/>
    </location>
</feature>
<evidence type="ECO:0000313" key="2">
    <source>
        <dbReference type="EMBL" id="GBP27853.1"/>
    </source>
</evidence>
<protein>
    <submittedName>
        <fullName evidence="2">Uncharacterized protein</fullName>
    </submittedName>
</protein>
<reference evidence="2 3" key="1">
    <citation type="journal article" date="2019" name="Commun. Biol.">
        <title>The bagworm genome reveals a unique fibroin gene that provides high tensile strength.</title>
        <authorList>
            <person name="Kono N."/>
            <person name="Nakamura H."/>
            <person name="Ohtoshi R."/>
            <person name="Tomita M."/>
            <person name="Numata K."/>
            <person name="Arakawa K."/>
        </authorList>
    </citation>
    <scope>NUCLEOTIDE SEQUENCE [LARGE SCALE GENOMIC DNA]</scope>
</reference>
<feature type="compositionally biased region" description="Basic and acidic residues" evidence="1">
    <location>
        <begin position="168"/>
        <end position="187"/>
    </location>
</feature>
<evidence type="ECO:0000256" key="1">
    <source>
        <dbReference type="SAM" id="MobiDB-lite"/>
    </source>
</evidence>